<dbReference type="Gene3D" id="3.30.200.20">
    <property type="entry name" value="Phosphorylase Kinase, domain 1"/>
    <property type="match status" value="1"/>
</dbReference>
<dbReference type="AlphaFoldDB" id="A0A5D3AC07"/>
<dbReference type="GO" id="GO:0005886">
    <property type="term" value="C:plasma membrane"/>
    <property type="evidence" value="ECO:0007669"/>
    <property type="project" value="UniProtKB-SubCell"/>
</dbReference>
<feature type="compositionally biased region" description="Low complexity" evidence="15">
    <location>
        <begin position="74"/>
        <end position="120"/>
    </location>
</feature>
<keyword evidence="19" id="KW-1185">Reference proteome</keyword>
<feature type="compositionally biased region" description="Low complexity" evidence="15">
    <location>
        <begin position="167"/>
        <end position="183"/>
    </location>
</feature>
<dbReference type="InterPro" id="IPR017441">
    <property type="entry name" value="Protein_kinase_ATP_BS"/>
</dbReference>
<keyword evidence="6 16" id="KW-0812">Transmembrane</keyword>
<evidence type="ECO:0000256" key="2">
    <source>
        <dbReference type="ARBA" id="ARBA00012513"/>
    </source>
</evidence>
<dbReference type="PROSITE" id="PS00108">
    <property type="entry name" value="PROTEIN_KINASE_ST"/>
    <property type="match status" value="1"/>
</dbReference>
<feature type="domain" description="Protein kinase" evidence="17">
    <location>
        <begin position="317"/>
        <end position="593"/>
    </location>
</feature>
<dbReference type="FunFam" id="3.30.200.20:FF:000212">
    <property type="entry name" value="Proline-rich receptor-like protein kinase PERK8"/>
    <property type="match status" value="1"/>
</dbReference>
<keyword evidence="9 14" id="KW-0067">ATP-binding</keyword>
<evidence type="ECO:0000256" key="5">
    <source>
        <dbReference type="ARBA" id="ARBA00022679"/>
    </source>
</evidence>
<dbReference type="EMBL" id="CM017636">
    <property type="protein sequence ID" value="TYJ47651.1"/>
    <property type="molecule type" value="Genomic_DNA"/>
</dbReference>
<keyword evidence="4" id="KW-0723">Serine/threonine-protein kinase</keyword>
<feature type="compositionally biased region" description="Low complexity" evidence="15">
    <location>
        <begin position="603"/>
        <end position="626"/>
    </location>
</feature>
<reference evidence="18 19" key="1">
    <citation type="submission" date="2019-07" db="EMBL/GenBank/DDBJ databases">
        <title>WGS assembly of Gossypium mustelinum.</title>
        <authorList>
            <person name="Chen Z.J."/>
            <person name="Sreedasyam A."/>
            <person name="Ando A."/>
            <person name="Song Q."/>
            <person name="De L."/>
            <person name="Hulse-Kemp A."/>
            <person name="Ding M."/>
            <person name="Ye W."/>
            <person name="Kirkbride R."/>
            <person name="Jenkins J."/>
            <person name="Plott C."/>
            <person name="Lovell J."/>
            <person name="Lin Y.-M."/>
            <person name="Vaughn R."/>
            <person name="Liu B."/>
            <person name="Li W."/>
            <person name="Simpson S."/>
            <person name="Scheffler B."/>
            <person name="Saski C."/>
            <person name="Grover C."/>
            <person name="Hu G."/>
            <person name="Conover J."/>
            <person name="Carlson J."/>
            <person name="Shu S."/>
            <person name="Boston L."/>
            <person name="Williams M."/>
            <person name="Peterson D."/>
            <person name="Mcgee K."/>
            <person name="Jones D."/>
            <person name="Wendel J."/>
            <person name="Stelly D."/>
            <person name="Grimwood J."/>
            <person name="Schmutz J."/>
        </authorList>
    </citation>
    <scope>NUCLEOTIDE SEQUENCE [LARGE SCALE GENOMIC DNA]</scope>
    <source>
        <strain evidence="18">1408120.09</strain>
    </source>
</reference>
<keyword evidence="7 14" id="KW-0547">Nucleotide-binding</keyword>
<dbReference type="Proteomes" id="UP000323597">
    <property type="component" value="Chromosome A01"/>
</dbReference>
<dbReference type="SMART" id="SM00220">
    <property type="entry name" value="S_TKc"/>
    <property type="match status" value="1"/>
</dbReference>
<evidence type="ECO:0000256" key="15">
    <source>
        <dbReference type="SAM" id="MobiDB-lite"/>
    </source>
</evidence>
<dbReference type="EC" id="2.7.11.1" evidence="2"/>
<keyword evidence="8" id="KW-0418">Kinase</keyword>
<evidence type="ECO:0000313" key="19">
    <source>
        <dbReference type="Proteomes" id="UP000323597"/>
    </source>
</evidence>
<dbReference type="InterPro" id="IPR000719">
    <property type="entry name" value="Prot_kinase_dom"/>
</dbReference>
<evidence type="ECO:0000256" key="10">
    <source>
        <dbReference type="ARBA" id="ARBA00022989"/>
    </source>
</evidence>
<dbReference type="PANTHER" id="PTHR47982:SF59">
    <property type="entry name" value="NON-SPECIFIC SERINE_THREONINE PROTEIN KINASE"/>
    <property type="match status" value="1"/>
</dbReference>
<evidence type="ECO:0000256" key="9">
    <source>
        <dbReference type="ARBA" id="ARBA00022840"/>
    </source>
</evidence>
<comment type="catalytic activity">
    <reaction evidence="12">
        <text>L-threonyl-[protein] + ATP = O-phospho-L-threonyl-[protein] + ADP + H(+)</text>
        <dbReference type="Rhea" id="RHEA:46608"/>
        <dbReference type="Rhea" id="RHEA-COMP:11060"/>
        <dbReference type="Rhea" id="RHEA-COMP:11605"/>
        <dbReference type="ChEBI" id="CHEBI:15378"/>
        <dbReference type="ChEBI" id="CHEBI:30013"/>
        <dbReference type="ChEBI" id="CHEBI:30616"/>
        <dbReference type="ChEBI" id="CHEBI:61977"/>
        <dbReference type="ChEBI" id="CHEBI:456216"/>
        <dbReference type="EC" id="2.7.11.1"/>
    </reaction>
</comment>
<feature type="region of interest" description="Disordered" evidence="15">
    <location>
        <begin position="257"/>
        <end position="293"/>
    </location>
</feature>
<evidence type="ECO:0000256" key="11">
    <source>
        <dbReference type="ARBA" id="ARBA00023136"/>
    </source>
</evidence>
<evidence type="ECO:0000256" key="13">
    <source>
        <dbReference type="ARBA" id="ARBA00048679"/>
    </source>
</evidence>
<evidence type="ECO:0000256" key="12">
    <source>
        <dbReference type="ARBA" id="ARBA00047899"/>
    </source>
</evidence>
<dbReference type="Pfam" id="PF07714">
    <property type="entry name" value="PK_Tyr_Ser-Thr"/>
    <property type="match status" value="1"/>
</dbReference>
<keyword evidence="11 16" id="KW-0472">Membrane</keyword>
<evidence type="ECO:0000259" key="17">
    <source>
        <dbReference type="PROSITE" id="PS50011"/>
    </source>
</evidence>
<dbReference type="InterPro" id="IPR047117">
    <property type="entry name" value="PERK1-13-like"/>
</dbReference>
<dbReference type="PANTHER" id="PTHR47982">
    <property type="entry name" value="PROLINE-RICH RECEPTOR-LIKE PROTEIN KINASE PERK4"/>
    <property type="match status" value="1"/>
</dbReference>
<keyword evidence="5" id="KW-0808">Transferase</keyword>
<evidence type="ECO:0000256" key="7">
    <source>
        <dbReference type="ARBA" id="ARBA00022741"/>
    </source>
</evidence>
<dbReference type="PROSITE" id="PS00107">
    <property type="entry name" value="PROTEIN_KINASE_ATP"/>
    <property type="match status" value="1"/>
</dbReference>
<feature type="region of interest" description="Disordered" evidence="15">
    <location>
        <begin position="596"/>
        <end position="665"/>
    </location>
</feature>
<feature type="binding site" evidence="14">
    <location>
        <position position="345"/>
    </location>
    <ligand>
        <name>ATP</name>
        <dbReference type="ChEBI" id="CHEBI:30616"/>
    </ligand>
</feature>
<feature type="transmembrane region" description="Helical" evidence="16">
    <location>
        <begin position="212"/>
        <end position="233"/>
    </location>
</feature>
<dbReference type="FunFam" id="1.10.510.10:FF:000783">
    <property type="entry name" value="Proline-rich receptor-like protein kinase PERK4"/>
    <property type="match status" value="1"/>
</dbReference>
<evidence type="ECO:0000256" key="14">
    <source>
        <dbReference type="PROSITE-ProRule" id="PRU10141"/>
    </source>
</evidence>
<keyword evidence="10 16" id="KW-1133">Transmembrane helix</keyword>
<dbReference type="GO" id="GO:0004674">
    <property type="term" value="F:protein serine/threonine kinase activity"/>
    <property type="evidence" value="ECO:0007669"/>
    <property type="project" value="UniProtKB-KW"/>
</dbReference>
<evidence type="ECO:0000256" key="1">
    <source>
        <dbReference type="ARBA" id="ARBA00004162"/>
    </source>
</evidence>
<evidence type="ECO:0000256" key="4">
    <source>
        <dbReference type="ARBA" id="ARBA00022527"/>
    </source>
</evidence>
<evidence type="ECO:0000256" key="16">
    <source>
        <dbReference type="SAM" id="Phobius"/>
    </source>
</evidence>
<evidence type="ECO:0000256" key="8">
    <source>
        <dbReference type="ARBA" id="ARBA00022777"/>
    </source>
</evidence>
<accession>A0A5D3AC07</accession>
<dbReference type="SUPFAM" id="SSF56112">
    <property type="entry name" value="Protein kinase-like (PK-like)"/>
    <property type="match status" value="1"/>
</dbReference>
<evidence type="ECO:0000256" key="6">
    <source>
        <dbReference type="ARBA" id="ARBA00022692"/>
    </source>
</evidence>
<gene>
    <name evidence="18" type="ORF">E1A91_A01G005400v1</name>
</gene>
<dbReference type="InterPro" id="IPR008271">
    <property type="entry name" value="Ser/Thr_kinase_AS"/>
</dbReference>
<protein>
    <recommendedName>
        <fullName evidence="2">non-specific serine/threonine protein kinase</fullName>
        <ecNumber evidence="2">2.7.11.1</ecNumber>
    </recommendedName>
</protein>
<feature type="compositionally biased region" description="Pro residues" evidence="15">
    <location>
        <begin position="27"/>
        <end position="56"/>
    </location>
</feature>
<keyword evidence="3" id="KW-1003">Cell membrane</keyword>
<organism evidence="18 19">
    <name type="scientific">Gossypium mustelinum</name>
    <name type="common">Cotton</name>
    <name type="synonym">Gossypium caicoense</name>
    <dbReference type="NCBI Taxonomy" id="34275"/>
    <lineage>
        <taxon>Eukaryota</taxon>
        <taxon>Viridiplantae</taxon>
        <taxon>Streptophyta</taxon>
        <taxon>Embryophyta</taxon>
        <taxon>Tracheophyta</taxon>
        <taxon>Spermatophyta</taxon>
        <taxon>Magnoliopsida</taxon>
        <taxon>eudicotyledons</taxon>
        <taxon>Gunneridae</taxon>
        <taxon>Pentapetalae</taxon>
        <taxon>rosids</taxon>
        <taxon>malvids</taxon>
        <taxon>Malvales</taxon>
        <taxon>Malvaceae</taxon>
        <taxon>Malvoideae</taxon>
        <taxon>Gossypium</taxon>
    </lineage>
</organism>
<dbReference type="PROSITE" id="PS50011">
    <property type="entry name" value="PROTEIN_KINASE_DOM"/>
    <property type="match status" value="1"/>
</dbReference>
<comment type="catalytic activity">
    <reaction evidence="13">
        <text>L-seryl-[protein] + ATP = O-phospho-L-seryl-[protein] + ADP + H(+)</text>
        <dbReference type="Rhea" id="RHEA:17989"/>
        <dbReference type="Rhea" id="RHEA-COMP:9863"/>
        <dbReference type="Rhea" id="RHEA-COMP:11604"/>
        <dbReference type="ChEBI" id="CHEBI:15378"/>
        <dbReference type="ChEBI" id="CHEBI:29999"/>
        <dbReference type="ChEBI" id="CHEBI:30616"/>
        <dbReference type="ChEBI" id="CHEBI:83421"/>
        <dbReference type="ChEBI" id="CHEBI:456216"/>
        <dbReference type="EC" id="2.7.11.1"/>
    </reaction>
</comment>
<dbReference type="InterPro" id="IPR011009">
    <property type="entry name" value="Kinase-like_dom_sf"/>
</dbReference>
<feature type="compositionally biased region" description="Low complexity" evidence="15">
    <location>
        <begin position="127"/>
        <end position="141"/>
    </location>
</feature>
<comment type="subcellular location">
    <subcellularLocation>
        <location evidence="1">Cell membrane</location>
        <topology evidence="1">Single-pass membrane protein</topology>
    </subcellularLocation>
</comment>
<dbReference type="InterPro" id="IPR001245">
    <property type="entry name" value="Ser-Thr/Tyr_kinase_cat_dom"/>
</dbReference>
<name>A0A5D3AC07_GOSMU</name>
<evidence type="ECO:0000256" key="3">
    <source>
        <dbReference type="ARBA" id="ARBA00022475"/>
    </source>
</evidence>
<evidence type="ECO:0000313" key="18">
    <source>
        <dbReference type="EMBL" id="TYJ47651.1"/>
    </source>
</evidence>
<feature type="compositionally biased region" description="Low complexity" evidence="15">
    <location>
        <begin position="1"/>
        <end position="15"/>
    </location>
</feature>
<feature type="region of interest" description="Disordered" evidence="15">
    <location>
        <begin position="1"/>
        <end position="204"/>
    </location>
</feature>
<sequence>MASSPKGSTSSSHVSSPPPSVGDKSTAPPPVPASSPPNPPSVPPPPPAESNSPSPPSYSSTSSFSPPSTPTLLPPTSSSTSSSSQSTLSSSPSSPSSWTSSTTSTSKSPSSSSTRSSTSPLQKPSSNTNGNNQNNTTVTSPTPSPPPPLSPPSLSSLSSSPPPLPANSPLENSLPNPSSTPILSSPPPTSNSSTNQIENTPKSSNMPFSSTLPIIIGVPVSVGLLLGLILMCINAMRTKRKEDFEKHVQKGDFEKGIGNEANEHGVNIPVNPSGIVGKGRSPREESPPNLTPKYQSPLGINKCSFTYEELAIATQGFSQKNLLGQGGFGFVHKGVLPNGREVAVKSLKSSSGQGQREFQAEVEIISRIHHRHLVSLVGFSIAGDKKMLVYEFLPNKTLQFHLHEKGFPTMDWPTRLKIALGAAKGLSYLHEDCHPRIIHRDIKSANILLDFCFEAMVADFGLAKLTQDSNTHVSTRVMGTFGYLAPEYVSSGKLTNKSDVFSFGIVLLELITGRRPYNPTLNMDESLVDWARPLCARAMEDGNFGQLVDPRLGNNFVIHEMASMVSCASACVRHSARQRPKMQQIVRALEDGVPLDDLSETPNLNQSSTSNSKSDVTSNESSSYTSESKEYGSNNNYDTKHFHLNPSSFSGDSSETTSKAKDDLK</sequence>
<feature type="compositionally biased region" description="Pro residues" evidence="15">
    <location>
        <begin position="142"/>
        <end position="151"/>
    </location>
</feature>
<proteinExistence type="predicted"/>
<dbReference type="Gene3D" id="1.10.510.10">
    <property type="entry name" value="Transferase(Phosphotransferase) domain 1"/>
    <property type="match status" value="1"/>
</dbReference>
<feature type="compositionally biased region" description="Low complexity" evidence="15">
    <location>
        <begin position="647"/>
        <end position="657"/>
    </location>
</feature>
<feature type="compositionally biased region" description="Low complexity" evidence="15">
    <location>
        <begin position="57"/>
        <end position="66"/>
    </location>
</feature>
<dbReference type="GO" id="GO:0005524">
    <property type="term" value="F:ATP binding"/>
    <property type="evidence" value="ECO:0007669"/>
    <property type="project" value="UniProtKB-UniRule"/>
</dbReference>